<feature type="chain" id="PRO_5013086402" evidence="1">
    <location>
        <begin position="27"/>
        <end position="129"/>
    </location>
</feature>
<protein>
    <submittedName>
        <fullName evidence="2">Uncharacterized protein</fullName>
    </submittedName>
</protein>
<evidence type="ECO:0000256" key="1">
    <source>
        <dbReference type="SAM" id="SignalP"/>
    </source>
</evidence>
<reference evidence="2 3" key="1">
    <citation type="submission" date="2014-08" db="EMBL/GenBank/DDBJ databases">
        <title>Complete genome sequence of Corynebacterium aquilae S-613T(T) (=DSM 44791(T)), isolated from the choana of a healthy golden eagle.</title>
        <authorList>
            <person name="Ruckert C."/>
            <person name="Albersmeier A."/>
            <person name="Winkler A."/>
            <person name="Kalinowski J."/>
        </authorList>
    </citation>
    <scope>NUCLEOTIDE SEQUENCE [LARGE SCALE GENOMIC DNA]</scope>
    <source>
        <strain evidence="2 3">S-613</strain>
    </source>
</reference>
<gene>
    <name evidence="2" type="ORF">CAQU_09325</name>
</gene>
<dbReference type="Proteomes" id="UP000185478">
    <property type="component" value="Chromosome"/>
</dbReference>
<name>A0A1L7CHD7_9CORY</name>
<dbReference type="AlphaFoldDB" id="A0A1L7CHD7"/>
<dbReference type="KEGG" id="caqu:CAQU_09325"/>
<evidence type="ECO:0000313" key="3">
    <source>
        <dbReference type="Proteomes" id="UP000185478"/>
    </source>
</evidence>
<keyword evidence="3" id="KW-1185">Reference proteome</keyword>
<organism evidence="2 3">
    <name type="scientific">Corynebacterium aquilae DSM 44791</name>
    <dbReference type="NCBI Taxonomy" id="1431546"/>
    <lineage>
        <taxon>Bacteria</taxon>
        <taxon>Bacillati</taxon>
        <taxon>Actinomycetota</taxon>
        <taxon>Actinomycetes</taxon>
        <taxon>Mycobacteriales</taxon>
        <taxon>Corynebacteriaceae</taxon>
        <taxon>Corynebacterium</taxon>
    </lineage>
</organism>
<accession>A0A1L7CHD7</accession>
<dbReference type="EMBL" id="CP009245">
    <property type="protein sequence ID" value="APT85239.1"/>
    <property type="molecule type" value="Genomic_DNA"/>
</dbReference>
<dbReference type="OrthoDB" id="9936013at2"/>
<dbReference type="RefSeq" id="WP_075727082.1">
    <property type="nucleotide sequence ID" value="NZ_CP009245.1"/>
</dbReference>
<evidence type="ECO:0000313" key="2">
    <source>
        <dbReference type="EMBL" id="APT85239.1"/>
    </source>
</evidence>
<keyword evidence="1" id="KW-0732">Signal</keyword>
<feature type="signal peptide" evidence="1">
    <location>
        <begin position="1"/>
        <end position="26"/>
    </location>
</feature>
<sequence length="129" mass="13294">MNIRRFAVAGAAAVALVFTGASSAQAAPIDDSLLQTRVNGAVSLPCVALKAGNELDHKFVSYSDAYNSIVAQGKQTSLPKAKVHELAKTYANRYVECKIVKADLASGSSQFLGGSSDVIEGVGGLFGSS</sequence>
<dbReference type="STRING" id="1431546.CAQU_09325"/>
<proteinExistence type="predicted"/>